<dbReference type="Gene3D" id="3.40.1160.10">
    <property type="entry name" value="Acetylglutamate kinase-like"/>
    <property type="match status" value="1"/>
</dbReference>
<dbReference type="Proteomes" id="UP000620075">
    <property type="component" value="Unassembled WGS sequence"/>
</dbReference>
<evidence type="ECO:0000256" key="9">
    <source>
        <dbReference type="ARBA" id="ARBA00022975"/>
    </source>
</evidence>
<dbReference type="GO" id="GO:0044210">
    <property type="term" value="P:'de novo' CTP biosynthetic process"/>
    <property type="evidence" value="ECO:0007669"/>
    <property type="project" value="UniProtKB-UniRule"/>
</dbReference>
<keyword evidence="9 11" id="KW-0665">Pyrimidine biosynthesis</keyword>
<dbReference type="EMBL" id="JAEKNQ010000038">
    <property type="protein sequence ID" value="MBJ7603520.1"/>
    <property type="molecule type" value="Genomic_DNA"/>
</dbReference>
<dbReference type="SUPFAM" id="SSF53633">
    <property type="entry name" value="Carbamate kinase-like"/>
    <property type="match status" value="1"/>
</dbReference>
<feature type="binding site" evidence="11">
    <location>
        <position position="57"/>
    </location>
    <ligand>
        <name>ATP</name>
        <dbReference type="ChEBI" id="CHEBI:30616"/>
    </ligand>
</feature>
<comment type="caution">
    <text evidence="11">Lacks conserved residue(s) required for the propagation of feature annotation.</text>
</comment>
<feature type="binding site" evidence="11">
    <location>
        <begin position="14"/>
        <end position="17"/>
    </location>
    <ligand>
        <name>ATP</name>
        <dbReference type="ChEBI" id="CHEBI:30616"/>
    </ligand>
</feature>
<dbReference type="FunFam" id="3.40.1160.10:FF:000001">
    <property type="entry name" value="Uridylate kinase"/>
    <property type="match status" value="1"/>
</dbReference>
<evidence type="ECO:0000256" key="8">
    <source>
        <dbReference type="ARBA" id="ARBA00022840"/>
    </source>
</evidence>
<dbReference type="Pfam" id="PF00696">
    <property type="entry name" value="AA_kinase"/>
    <property type="match status" value="1"/>
</dbReference>
<comment type="subunit">
    <text evidence="11">Homohexamer.</text>
</comment>
<keyword evidence="7 11" id="KW-0418">Kinase</keyword>
<feature type="binding site" evidence="11">
    <location>
        <position position="164"/>
    </location>
    <ligand>
        <name>ATP</name>
        <dbReference type="ChEBI" id="CHEBI:30616"/>
    </ligand>
</feature>
<dbReference type="PANTHER" id="PTHR42833:SF4">
    <property type="entry name" value="URIDYLATE KINASE PUMPKIN, CHLOROPLASTIC"/>
    <property type="match status" value="1"/>
</dbReference>
<dbReference type="InterPro" id="IPR036393">
    <property type="entry name" value="AceGlu_kinase-like_sf"/>
</dbReference>
<feature type="binding site" evidence="11">
    <location>
        <begin position="137"/>
        <end position="144"/>
    </location>
    <ligand>
        <name>UMP</name>
        <dbReference type="ChEBI" id="CHEBI:57865"/>
    </ligand>
</feature>
<feature type="binding site" evidence="11">
    <location>
        <position position="76"/>
    </location>
    <ligand>
        <name>UMP</name>
        <dbReference type="ChEBI" id="CHEBI:57865"/>
    </ligand>
</feature>
<evidence type="ECO:0000256" key="4">
    <source>
        <dbReference type="ARBA" id="ARBA00022490"/>
    </source>
</evidence>
<gene>
    <name evidence="11" type="primary">pyrH</name>
    <name evidence="13" type="ORF">JF888_10085</name>
</gene>
<evidence type="ECO:0000313" key="14">
    <source>
        <dbReference type="Proteomes" id="UP000620075"/>
    </source>
</evidence>
<keyword evidence="4 11" id="KW-0963">Cytoplasm</keyword>
<dbReference type="GO" id="GO:0005737">
    <property type="term" value="C:cytoplasm"/>
    <property type="evidence" value="ECO:0007669"/>
    <property type="project" value="UniProtKB-SubCell"/>
</dbReference>
<protein>
    <recommendedName>
        <fullName evidence="11">Uridylate kinase</fullName>
        <shortName evidence="11">UK</shortName>
        <ecNumber evidence="11">2.7.4.22</ecNumber>
    </recommendedName>
    <alternativeName>
        <fullName evidence="11">Uridine monophosphate kinase</fullName>
        <shortName evidence="11">UMP kinase</shortName>
        <shortName evidence="11">UMPK</shortName>
    </alternativeName>
</protein>
<dbReference type="PIRSF" id="PIRSF005650">
    <property type="entry name" value="Uridylate_kin"/>
    <property type="match status" value="1"/>
</dbReference>
<proteinExistence type="inferred from homology"/>
<keyword evidence="6 11" id="KW-0547">Nucleotide-binding</keyword>
<evidence type="ECO:0000256" key="10">
    <source>
        <dbReference type="ARBA" id="ARBA00047767"/>
    </source>
</evidence>
<comment type="activity regulation">
    <text evidence="11">Inhibited by UTP.</text>
</comment>
<evidence type="ECO:0000256" key="7">
    <source>
        <dbReference type="ARBA" id="ARBA00022777"/>
    </source>
</evidence>
<organism evidence="13 14">
    <name type="scientific">Candidatus Dormiibacter inghamiae</name>
    <dbReference type="NCBI Taxonomy" id="3127013"/>
    <lineage>
        <taxon>Bacteria</taxon>
        <taxon>Bacillati</taxon>
        <taxon>Candidatus Dormiibacterota</taxon>
        <taxon>Candidatus Dormibacteria</taxon>
        <taxon>Candidatus Dormibacterales</taxon>
        <taxon>Candidatus Dormibacteraceae</taxon>
        <taxon>Candidatus Dormiibacter</taxon>
    </lineage>
</organism>
<comment type="catalytic activity">
    <reaction evidence="10 11">
        <text>UMP + ATP = UDP + ADP</text>
        <dbReference type="Rhea" id="RHEA:24400"/>
        <dbReference type="ChEBI" id="CHEBI:30616"/>
        <dbReference type="ChEBI" id="CHEBI:57865"/>
        <dbReference type="ChEBI" id="CHEBI:58223"/>
        <dbReference type="ChEBI" id="CHEBI:456216"/>
        <dbReference type="EC" id="2.7.4.22"/>
    </reaction>
</comment>
<dbReference type="GO" id="GO:0006225">
    <property type="term" value="P:UDP biosynthetic process"/>
    <property type="evidence" value="ECO:0007669"/>
    <property type="project" value="TreeGrafter"/>
</dbReference>
<dbReference type="GO" id="GO:0005524">
    <property type="term" value="F:ATP binding"/>
    <property type="evidence" value="ECO:0007669"/>
    <property type="project" value="UniProtKB-KW"/>
</dbReference>
<comment type="function">
    <text evidence="11">Catalyzes the reversible phosphorylation of UMP to UDP.</text>
</comment>
<comment type="similarity">
    <text evidence="3 11">Belongs to the UMP kinase family.</text>
</comment>
<evidence type="ECO:0000256" key="11">
    <source>
        <dbReference type="HAMAP-Rule" id="MF_01220"/>
    </source>
</evidence>
<evidence type="ECO:0000259" key="12">
    <source>
        <dbReference type="Pfam" id="PF00696"/>
    </source>
</evidence>
<evidence type="ECO:0000256" key="6">
    <source>
        <dbReference type="ARBA" id="ARBA00022741"/>
    </source>
</evidence>
<feature type="binding site" evidence="11">
    <location>
        <position position="170"/>
    </location>
    <ligand>
        <name>ATP</name>
        <dbReference type="ChEBI" id="CHEBI:30616"/>
    </ligand>
</feature>
<name>A0A934KEZ4_9BACT</name>
<comment type="caution">
    <text evidence="13">The sequence shown here is derived from an EMBL/GenBank/DDBJ whole genome shotgun (WGS) entry which is preliminary data.</text>
</comment>
<feature type="binding site" evidence="11">
    <location>
        <position position="61"/>
    </location>
    <ligand>
        <name>ATP</name>
        <dbReference type="ChEBI" id="CHEBI:30616"/>
    </ligand>
</feature>
<keyword evidence="5 11" id="KW-0808">Transferase</keyword>
<comment type="pathway">
    <text evidence="2 11">Pyrimidine metabolism; CTP biosynthesis via de novo pathway; UDP from UMP (UMPK route): step 1/1.</text>
</comment>
<dbReference type="AlphaFoldDB" id="A0A934KEZ4"/>
<dbReference type="InterPro" id="IPR001048">
    <property type="entry name" value="Asp/Glu/Uridylate_kinase"/>
</dbReference>
<dbReference type="CDD" id="cd04254">
    <property type="entry name" value="AAK_UMPK-PyrH-Ec"/>
    <property type="match status" value="1"/>
</dbReference>
<feature type="binding site" evidence="11">
    <location>
        <position position="56"/>
    </location>
    <ligand>
        <name>UMP</name>
        <dbReference type="ChEBI" id="CHEBI:57865"/>
    </ligand>
</feature>
<reference evidence="13 14" key="1">
    <citation type="submission" date="2020-10" db="EMBL/GenBank/DDBJ databases">
        <title>Ca. Dormibacterota MAGs.</title>
        <authorList>
            <person name="Montgomery K."/>
        </authorList>
    </citation>
    <scope>NUCLEOTIDE SEQUENCE [LARGE SCALE GENOMIC DNA]</scope>
    <source>
        <strain evidence="13">SC8811_S16_3</strain>
    </source>
</reference>
<accession>A0A934KEZ4</accession>
<feature type="binding site" evidence="11">
    <location>
        <position position="173"/>
    </location>
    <ligand>
        <name>ATP</name>
        <dbReference type="ChEBI" id="CHEBI:30616"/>
    </ligand>
</feature>
<evidence type="ECO:0000313" key="13">
    <source>
        <dbReference type="EMBL" id="MBJ7603520.1"/>
    </source>
</evidence>
<evidence type="ECO:0000256" key="5">
    <source>
        <dbReference type="ARBA" id="ARBA00022679"/>
    </source>
</evidence>
<dbReference type="GO" id="GO:0033862">
    <property type="term" value="F:UMP kinase activity"/>
    <property type="evidence" value="ECO:0007669"/>
    <property type="project" value="UniProtKB-EC"/>
</dbReference>
<dbReference type="RefSeq" id="WP_338179679.1">
    <property type="nucleotide sequence ID" value="NZ_JAEKNQ010000038.1"/>
</dbReference>
<comment type="subcellular location">
    <subcellularLocation>
        <location evidence="1 11">Cytoplasm</location>
    </subcellularLocation>
</comment>
<evidence type="ECO:0000256" key="1">
    <source>
        <dbReference type="ARBA" id="ARBA00004496"/>
    </source>
</evidence>
<evidence type="ECO:0000256" key="3">
    <source>
        <dbReference type="ARBA" id="ARBA00007614"/>
    </source>
</evidence>
<feature type="domain" description="Aspartate/glutamate/uridylate kinase" evidence="12">
    <location>
        <begin position="10"/>
        <end position="218"/>
    </location>
</feature>
<dbReference type="EC" id="2.7.4.22" evidence="11"/>
<evidence type="ECO:0000256" key="2">
    <source>
        <dbReference type="ARBA" id="ARBA00004791"/>
    </source>
</evidence>
<dbReference type="InterPro" id="IPR015963">
    <property type="entry name" value="Uridylate_kinase_bac"/>
</dbReference>
<keyword evidence="8 11" id="KW-0067">ATP-binding</keyword>
<dbReference type="InterPro" id="IPR011817">
    <property type="entry name" value="Uridylate_kinase"/>
</dbReference>
<dbReference type="NCBIfam" id="TIGR02075">
    <property type="entry name" value="pyrH_bact"/>
    <property type="match status" value="1"/>
</dbReference>
<dbReference type="HAMAP" id="MF_01220_B">
    <property type="entry name" value="PyrH_B"/>
    <property type="match status" value="1"/>
</dbReference>
<sequence length="256" mass="27682">MTASTPRWRRVLLKLSGEALGGRKEYGFDFQVVSVIAEQVARVHQLGVEVALVVGGGNIFRGRHAEEGGFDRATGDYMGMLATVINALALQEGLEKVGLHARTMTAIQMPQVAEPYIRRRGIRHLEKGRVIILAGGSGNPYFTTDTTAALRAVELEAEVVLKATKVDGIYSADPLQEPTAERFQRLDYLEVLNRGIEVMDNTALTLCMDNGVPIIVFDLLQAGNLERVIRGENIGTFVGAPGARVEQSPAATTGGH</sequence>
<dbReference type="PANTHER" id="PTHR42833">
    <property type="entry name" value="URIDYLATE KINASE"/>
    <property type="match status" value="1"/>
</dbReference>